<evidence type="ECO:0000256" key="3">
    <source>
        <dbReference type="ARBA" id="ARBA00023163"/>
    </source>
</evidence>
<evidence type="ECO:0000259" key="4">
    <source>
        <dbReference type="PROSITE" id="PS50995"/>
    </source>
</evidence>
<dbReference type="PRINTS" id="PR00598">
    <property type="entry name" value="HTHMARR"/>
</dbReference>
<dbReference type="Pfam" id="PF12802">
    <property type="entry name" value="MarR_2"/>
    <property type="match status" value="1"/>
</dbReference>
<gene>
    <name evidence="5" type="ORF">FJY68_12040</name>
</gene>
<proteinExistence type="predicted"/>
<dbReference type="SUPFAM" id="SSF46785">
    <property type="entry name" value="Winged helix' DNA-binding domain"/>
    <property type="match status" value="1"/>
</dbReference>
<keyword evidence="3" id="KW-0804">Transcription</keyword>
<dbReference type="Proteomes" id="UP000779900">
    <property type="component" value="Unassembled WGS sequence"/>
</dbReference>
<feature type="domain" description="HTH marR-type" evidence="4">
    <location>
        <begin position="1"/>
        <end position="140"/>
    </location>
</feature>
<keyword evidence="2 5" id="KW-0238">DNA-binding</keyword>
<evidence type="ECO:0000256" key="2">
    <source>
        <dbReference type="ARBA" id="ARBA00023125"/>
    </source>
</evidence>
<dbReference type="EMBL" id="VGIR01000100">
    <property type="protein sequence ID" value="MBM3332555.1"/>
    <property type="molecule type" value="Genomic_DNA"/>
</dbReference>
<dbReference type="SMART" id="SM00347">
    <property type="entry name" value="HTH_MARR"/>
    <property type="match status" value="1"/>
</dbReference>
<dbReference type="InterPro" id="IPR023187">
    <property type="entry name" value="Tscrpt_reg_MarR-type_CS"/>
</dbReference>
<dbReference type="PANTHER" id="PTHR42756">
    <property type="entry name" value="TRANSCRIPTIONAL REGULATOR, MARR"/>
    <property type="match status" value="1"/>
</dbReference>
<dbReference type="InterPro" id="IPR036390">
    <property type="entry name" value="WH_DNA-bd_sf"/>
</dbReference>
<protein>
    <submittedName>
        <fullName evidence="5">Winged helix DNA-binding protein</fullName>
    </submittedName>
</protein>
<dbReference type="PANTHER" id="PTHR42756:SF1">
    <property type="entry name" value="TRANSCRIPTIONAL REPRESSOR OF EMRAB OPERON"/>
    <property type="match status" value="1"/>
</dbReference>
<evidence type="ECO:0000313" key="6">
    <source>
        <dbReference type="Proteomes" id="UP000779900"/>
    </source>
</evidence>
<dbReference type="Gene3D" id="1.10.10.10">
    <property type="entry name" value="Winged helix-like DNA-binding domain superfamily/Winged helix DNA-binding domain"/>
    <property type="match status" value="1"/>
</dbReference>
<dbReference type="InterPro" id="IPR000835">
    <property type="entry name" value="HTH_MarR-typ"/>
</dbReference>
<dbReference type="AlphaFoldDB" id="A0A937XF34"/>
<accession>A0A937XF34</accession>
<dbReference type="PROSITE" id="PS01117">
    <property type="entry name" value="HTH_MARR_1"/>
    <property type="match status" value="1"/>
</dbReference>
<evidence type="ECO:0000256" key="1">
    <source>
        <dbReference type="ARBA" id="ARBA00023015"/>
    </source>
</evidence>
<name>A0A937XF34_UNCW3</name>
<keyword evidence="1" id="KW-0805">Transcription regulation</keyword>
<dbReference type="InterPro" id="IPR036388">
    <property type="entry name" value="WH-like_DNA-bd_sf"/>
</dbReference>
<reference evidence="5" key="1">
    <citation type="submission" date="2019-03" db="EMBL/GenBank/DDBJ databases">
        <title>Lake Tanganyika Metagenome-Assembled Genomes (MAGs).</title>
        <authorList>
            <person name="Tran P."/>
        </authorList>
    </citation>
    <scope>NUCLEOTIDE SEQUENCE</scope>
    <source>
        <strain evidence="5">K_DeepCast_150m_m2_040</strain>
    </source>
</reference>
<organism evidence="5 6">
    <name type="scientific">candidate division WOR-3 bacterium</name>
    <dbReference type="NCBI Taxonomy" id="2052148"/>
    <lineage>
        <taxon>Bacteria</taxon>
        <taxon>Bacteria division WOR-3</taxon>
    </lineage>
</organism>
<comment type="caution">
    <text evidence="5">The sequence shown here is derived from an EMBL/GenBank/DDBJ whole genome shotgun (WGS) entry which is preliminary data.</text>
</comment>
<dbReference type="PROSITE" id="PS50995">
    <property type="entry name" value="HTH_MARR_2"/>
    <property type="match status" value="1"/>
</dbReference>
<sequence length="153" mass="17580">MNREKFYLSKLEWLSPILVRGLRLLTSIEAFGQEFSFSQAMILQALMMQRESRMNDLARFLGLTKANASGLVDRLVRKGLIEREHGVEDRRVVLVRLTAKGQTVARGLAKVQRQGLAQMMRRVRREDLKVFIETLEQMAMGLSEGQRDSTRAQ</sequence>
<evidence type="ECO:0000313" key="5">
    <source>
        <dbReference type="EMBL" id="MBM3332555.1"/>
    </source>
</evidence>
<dbReference type="GO" id="GO:0003700">
    <property type="term" value="F:DNA-binding transcription factor activity"/>
    <property type="evidence" value="ECO:0007669"/>
    <property type="project" value="InterPro"/>
</dbReference>
<dbReference type="GO" id="GO:0003677">
    <property type="term" value="F:DNA binding"/>
    <property type="evidence" value="ECO:0007669"/>
    <property type="project" value="UniProtKB-KW"/>
</dbReference>